<dbReference type="Proteomes" id="UP001500767">
    <property type="component" value="Unassembled WGS sequence"/>
</dbReference>
<dbReference type="SMART" id="SM01034">
    <property type="entry name" value="BLUF"/>
    <property type="match status" value="1"/>
</dbReference>
<dbReference type="InterPro" id="IPR007024">
    <property type="entry name" value="BLUF_domain"/>
</dbReference>
<keyword evidence="3" id="KW-1185">Reference proteome</keyword>
<accession>A0ABP6Y0C8</accession>
<evidence type="ECO:0000313" key="3">
    <source>
        <dbReference type="Proteomes" id="UP001500767"/>
    </source>
</evidence>
<dbReference type="EMBL" id="BAAAYR010000004">
    <property type="protein sequence ID" value="GAA3574791.1"/>
    <property type="molecule type" value="Genomic_DNA"/>
</dbReference>
<dbReference type="RefSeq" id="WP_204910178.1">
    <property type="nucleotide sequence ID" value="NZ_BAAAYR010000004.1"/>
</dbReference>
<proteinExistence type="predicted"/>
<comment type="caution">
    <text evidence="2">The sequence shown here is derived from an EMBL/GenBank/DDBJ whole genome shotgun (WGS) entry which is preliminary data.</text>
</comment>
<dbReference type="SUPFAM" id="SSF54975">
    <property type="entry name" value="Acylphosphatase/BLUF domain-like"/>
    <property type="match status" value="1"/>
</dbReference>
<dbReference type="InterPro" id="IPR036046">
    <property type="entry name" value="Acylphosphatase-like_dom_sf"/>
</dbReference>
<evidence type="ECO:0000259" key="1">
    <source>
        <dbReference type="PROSITE" id="PS50925"/>
    </source>
</evidence>
<sequence length="132" mass="14284">MTFSLVYVSRVAASVTGQGLLELMWASRTYNEAVGITGLLLYSDGGFLQVLEGDQDVVESLYASIEQDPRHDDVTLVRTREQDEREFPDWSMGFGAADGGSGGLPPAGVLPRESDAEAVFVRDLLGIFDTGH</sequence>
<protein>
    <recommendedName>
        <fullName evidence="1">BLUF domain-containing protein</fullName>
    </recommendedName>
</protein>
<gene>
    <name evidence="2" type="ORF">GCM10022197_34840</name>
</gene>
<feature type="domain" description="BLUF" evidence="1">
    <location>
        <begin position="2"/>
        <end position="93"/>
    </location>
</feature>
<dbReference type="PROSITE" id="PS50925">
    <property type="entry name" value="BLUF"/>
    <property type="match status" value="1"/>
</dbReference>
<dbReference type="Gene3D" id="3.30.70.100">
    <property type="match status" value="1"/>
</dbReference>
<dbReference type="Pfam" id="PF04940">
    <property type="entry name" value="BLUF"/>
    <property type="match status" value="1"/>
</dbReference>
<name>A0ABP6Y0C8_9ACTN</name>
<evidence type="ECO:0000313" key="2">
    <source>
        <dbReference type="EMBL" id="GAA3574791.1"/>
    </source>
</evidence>
<reference evidence="3" key="1">
    <citation type="journal article" date="2019" name="Int. J. Syst. Evol. Microbiol.">
        <title>The Global Catalogue of Microorganisms (GCM) 10K type strain sequencing project: providing services to taxonomists for standard genome sequencing and annotation.</title>
        <authorList>
            <consortium name="The Broad Institute Genomics Platform"/>
            <consortium name="The Broad Institute Genome Sequencing Center for Infectious Disease"/>
            <person name="Wu L."/>
            <person name="Ma J."/>
        </authorList>
    </citation>
    <scope>NUCLEOTIDE SEQUENCE [LARGE SCALE GENOMIC DNA]</scope>
    <source>
        <strain evidence="3">JCM 16540</strain>
    </source>
</reference>
<organism evidence="2 3">
    <name type="scientific">Microlunatus spumicola</name>
    <dbReference type="NCBI Taxonomy" id="81499"/>
    <lineage>
        <taxon>Bacteria</taxon>
        <taxon>Bacillati</taxon>
        <taxon>Actinomycetota</taxon>
        <taxon>Actinomycetes</taxon>
        <taxon>Propionibacteriales</taxon>
        <taxon>Propionibacteriaceae</taxon>
        <taxon>Microlunatus</taxon>
    </lineage>
</organism>